<evidence type="ECO:0000313" key="1">
    <source>
        <dbReference type="EMBL" id="HIT37198.1"/>
    </source>
</evidence>
<dbReference type="EMBL" id="DVKQ01000021">
    <property type="protein sequence ID" value="HIT37198.1"/>
    <property type="molecule type" value="Genomic_DNA"/>
</dbReference>
<comment type="caution">
    <text evidence="1">The sequence shown here is derived from an EMBL/GenBank/DDBJ whole genome shotgun (WGS) entry which is preliminary data.</text>
</comment>
<sequence>MKRMEKNDELMLIYTFNSSNAVIPECQRDLYEASLLGIKNVRLFQSFTDEDREVDFLRSQKVCDKLVKTCQILGYDLIEINGSIKGKGFSSQIVSYDRDSRLIKPTRWFNLKNFIDNNFSALENRESVGKRLIKRNESVNNKI</sequence>
<accession>A0A9D1KAG4</accession>
<name>A0A9D1KAG4_9FIRM</name>
<organism evidence="1 2">
    <name type="scientific">Candidatus Onthousia faecipullorum</name>
    <dbReference type="NCBI Taxonomy" id="2840887"/>
    <lineage>
        <taxon>Bacteria</taxon>
        <taxon>Bacillati</taxon>
        <taxon>Bacillota</taxon>
        <taxon>Bacilli</taxon>
        <taxon>Candidatus Onthousia</taxon>
    </lineage>
</organism>
<dbReference type="Proteomes" id="UP000886833">
    <property type="component" value="Unassembled WGS sequence"/>
</dbReference>
<protein>
    <submittedName>
        <fullName evidence="1">Uncharacterized protein</fullName>
    </submittedName>
</protein>
<evidence type="ECO:0000313" key="2">
    <source>
        <dbReference type="Proteomes" id="UP000886833"/>
    </source>
</evidence>
<gene>
    <name evidence="1" type="ORF">IAB59_01795</name>
</gene>
<reference evidence="1" key="1">
    <citation type="submission" date="2020-10" db="EMBL/GenBank/DDBJ databases">
        <authorList>
            <person name="Gilroy R."/>
        </authorList>
    </citation>
    <scope>NUCLEOTIDE SEQUENCE</scope>
    <source>
        <strain evidence="1">CHK195-26880</strain>
    </source>
</reference>
<reference evidence="1" key="2">
    <citation type="journal article" date="2021" name="PeerJ">
        <title>Extensive microbial diversity within the chicken gut microbiome revealed by metagenomics and culture.</title>
        <authorList>
            <person name="Gilroy R."/>
            <person name="Ravi A."/>
            <person name="Getino M."/>
            <person name="Pursley I."/>
            <person name="Horton D.L."/>
            <person name="Alikhan N.F."/>
            <person name="Baker D."/>
            <person name="Gharbi K."/>
            <person name="Hall N."/>
            <person name="Watson M."/>
            <person name="Adriaenssens E.M."/>
            <person name="Foster-Nyarko E."/>
            <person name="Jarju S."/>
            <person name="Secka A."/>
            <person name="Antonio M."/>
            <person name="Oren A."/>
            <person name="Chaudhuri R.R."/>
            <person name="La Ragione R."/>
            <person name="Hildebrand F."/>
            <person name="Pallen M.J."/>
        </authorList>
    </citation>
    <scope>NUCLEOTIDE SEQUENCE</scope>
    <source>
        <strain evidence="1">CHK195-26880</strain>
    </source>
</reference>
<dbReference type="AlphaFoldDB" id="A0A9D1KAG4"/>
<proteinExistence type="predicted"/>